<dbReference type="Pfam" id="PF02811">
    <property type="entry name" value="PHP"/>
    <property type="match status" value="1"/>
</dbReference>
<keyword evidence="7" id="KW-0239">DNA-directed DNA polymerase</keyword>
<dbReference type="GO" id="GO:0008408">
    <property type="term" value="F:3'-5' exonuclease activity"/>
    <property type="evidence" value="ECO:0007669"/>
    <property type="project" value="InterPro"/>
</dbReference>
<dbReference type="Gene3D" id="3.20.20.140">
    <property type="entry name" value="Metal-dependent hydrolases"/>
    <property type="match status" value="1"/>
</dbReference>
<comment type="subcellular location">
    <subcellularLocation>
        <location evidence="1">Cytoplasm</location>
    </subcellularLocation>
</comment>
<dbReference type="InterPro" id="IPR016195">
    <property type="entry name" value="Pol/histidinol_Pase-like"/>
</dbReference>
<dbReference type="EMBL" id="PCXL01000011">
    <property type="protein sequence ID" value="PIR38294.1"/>
    <property type="molecule type" value="Genomic_DNA"/>
</dbReference>
<evidence type="ECO:0000256" key="4">
    <source>
        <dbReference type="ARBA" id="ARBA00022679"/>
    </source>
</evidence>
<dbReference type="GO" id="GO:0003676">
    <property type="term" value="F:nucleic acid binding"/>
    <property type="evidence" value="ECO:0007669"/>
    <property type="project" value="InterPro"/>
</dbReference>
<dbReference type="Proteomes" id="UP000231333">
    <property type="component" value="Unassembled WGS sequence"/>
</dbReference>
<dbReference type="InterPro" id="IPR004013">
    <property type="entry name" value="PHP_dom"/>
</dbReference>
<dbReference type="InterPro" id="IPR041931">
    <property type="entry name" value="DNA_pol3_alpha_thumb_dom"/>
</dbReference>
<dbReference type="NCBIfam" id="NF004226">
    <property type="entry name" value="PRK05673.1"/>
    <property type="match status" value="1"/>
</dbReference>
<evidence type="ECO:0000256" key="3">
    <source>
        <dbReference type="ARBA" id="ARBA00019114"/>
    </source>
</evidence>
<reference evidence="10 11" key="1">
    <citation type="submission" date="2017-09" db="EMBL/GenBank/DDBJ databases">
        <title>Depth-based differentiation of microbial function through sediment-hosted aquifers and enrichment of novel symbionts in the deep terrestrial subsurface.</title>
        <authorList>
            <person name="Probst A.J."/>
            <person name="Ladd B."/>
            <person name="Jarett J.K."/>
            <person name="Geller-Mcgrath D.E."/>
            <person name="Sieber C.M."/>
            <person name="Emerson J.B."/>
            <person name="Anantharaman K."/>
            <person name="Thomas B.C."/>
            <person name="Malmstrom R."/>
            <person name="Stieglmeier M."/>
            <person name="Klingl A."/>
            <person name="Woyke T."/>
            <person name="Ryan C.M."/>
            <person name="Banfield J.F."/>
        </authorList>
    </citation>
    <scope>NUCLEOTIDE SEQUENCE [LARGE SCALE GENOMIC DNA]</scope>
    <source>
        <strain evidence="10">CG10_big_fil_rev_8_21_14_0_10_42_12</strain>
    </source>
</reference>
<evidence type="ECO:0000256" key="7">
    <source>
        <dbReference type="ARBA" id="ARBA00022932"/>
    </source>
</evidence>
<sequence>MSQFVHLHTHSHYSLLNALPKIPDLVKAAKDDGQTALALTDNGGLYGAIEFYQECKKQEIKPILGLDVYVAPRTRHDKDGKIDRGSTRLVLLAQNEKGWKNLLKLSSLSYLEGFYYKPRVDKELLAAYSEGLIAIIPSFSGEIVQILKTNDTVRAKETLEFYKKTYGENLYFEITHHPEIDMHEEHMEHIMSFAQETSVPIVAAHDVYYLKPTDRSARETLVSIGGGKTSLGGFDESEEDFSFITQKQAVKLFKKNPETLENTVKIADSCNLEIVLGQEAWKFPDLKTESGKSPDDELRDKAYAGVSWRGMELTEDLKKRIDYELEVIKTKGYSKYFLVVADILAHAKKTKILSNTRGSAAGSLVSYLVGITLVDPIELGLPFERFLNPGRPSAPDIDMDFADARRDELITYVREKYGKDNVAQIGTFGTMAARGAVRDVARALGFPYSTGDRIAKLIPMGAQGFPMTIDRAMDEVPELKEIYKKERDVHDILDMAKKIEGCARHIGVHAAGVVISPRPLTEDAAIQWDPKGEGKLITQFDMHSVGEDGVGLLKFDFLGLKNLTIMGNTLELIHKLKGVELDIDTIPLDDTKTYDMLARGETAATFQLNGDGMTRFLKELKPTNIFDINAMVALYRPGPMAFIPDYIERKHNPERVRYIDNRFKDILEQTFGILIYQDDIMLIAVHFAGYSWGDADKFRKAMGKKIPEVMMAQKEKFSKGCQEVGGLTEKQTQELWDSIETFAAYGFNKAHAASYGRIAYLTSYLKANYPVLYMTAVLTAESGDTERVAEMVAECKRMGIDVMPPAINESFSDFTVVKDEKGEDHIRFGLTTIKNFGEGISEAIIAERKRGGKFASLTDFLERVQDRNLNKKSLESLIKSGAMDEFGERGEMLENLDLLLAHNKEMQKNAGQDSLFGSLPGGNTLNLKPSEQASMEDKLSWEKELLGLYISGHPLDRIKDKLENGKVQLADLKKEGEEEQEVVVGGIIEDMREIYTKKGDKMAFIKLRDLTDTIECVAFPKTLEEYKTVLVPESVVAFKGHVSIRNDEKTLKIDKVKKL</sequence>
<dbReference type="InterPro" id="IPR003141">
    <property type="entry name" value="Pol/His_phosphatase_N"/>
</dbReference>
<accession>A0A2H0QWU8</accession>
<feature type="domain" description="Polymerase/histidinol phosphatase N-terminal" evidence="9">
    <location>
        <begin position="5"/>
        <end position="72"/>
    </location>
</feature>
<dbReference type="Gene3D" id="1.10.10.1600">
    <property type="entry name" value="Bacterial DNA polymerase III alpha subunit, thumb domain"/>
    <property type="match status" value="1"/>
</dbReference>
<dbReference type="Pfam" id="PF07733">
    <property type="entry name" value="DNA_pol3_alpha"/>
    <property type="match status" value="1"/>
</dbReference>
<dbReference type="SUPFAM" id="SSF50249">
    <property type="entry name" value="Nucleic acid-binding proteins"/>
    <property type="match status" value="1"/>
</dbReference>
<dbReference type="PANTHER" id="PTHR32294">
    <property type="entry name" value="DNA POLYMERASE III SUBUNIT ALPHA"/>
    <property type="match status" value="1"/>
</dbReference>
<dbReference type="SUPFAM" id="SSF89550">
    <property type="entry name" value="PHP domain-like"/>
    <property type="match status" value="1"/>
</dbReference>
<protein>
    <recommendedName>
        <fullName evidence="3">DNA polymerase III subunit alpha</fullName>
        <ecNumber evidence="2">2.7.7.7</ecNumber>
    </recommendedName>
</protein>
<dbReference type="SMART" id="SM00481">
    <property type="entry name" value="POLIIIAc"/>
    <property type="match status" value="1"/>
</dbReference>
<dbReference type="Pfam" id="PF14579">
    <property type="entry name" value="HHH_6"/>
    <property type="match status" value="1"/>
</dbReference>
<dbReference type="Gene3D" id="2.40.50.140">
    <property type="entry name" value="Nucleic acid-binding proteins"/>
    <property type="match status" value="1"/>
</dbReference>
<gene>
    <name evidence="10" type="ORF">COV34_01645</name>
</gene>
<dbReference type="InterPro" id="IPR011708">
    <property type="entry name" value="DNA_pol3_alpha_NTPase_dom"/>
</dbReference>
<proteinExistence type="predicted"/>
<name>A0A2H0QWU8_9BACT</name>
<dbReference type="InterPro" id="IPR012340">
    <property type="entry name" value="NA-bd_OB-fold"/>
</dbReference>
<organism evidence="10 11">
    <name type="scientific">Candidatus Zambryskibacteria bacterium CG10_big_fil_rev_8_21_14_0_10_42_12</name>
    <dbReference type="NCBI Taxonomy" id="1975115"/>
    <lineage>
        <taxon>Bacteria</taxon>
        <taxon>Candidatus Zambryskiibacteriota</taxon>
    </lineage>
</organism>
<dbReference type="PANTHER" id="PTHR32294:SF0">
    <property type="entry name" value="DNA POLYMERASE III SUBUNIT ALPHA"/>
    <property type="match status" value="1"/>
</dbReference>
<comment type="catalytic activity">
    <reaction evidence="8">
        <text>DNA(n) + a 2'-deoxyribonucleoside 5'-triphosphate = DNA(n+1) + diphosphate</text>
        <dbReference type="Rhea" id="RHEA:22508"/>
        <dbReference type="Rhea" id="RHEA-COMP:17339"/>
        <dbReference type="Rhea" id="RHEA-COMP:17340"/>
        <dbReference type="ChEBI" id="CHEBI:33019"/>
        <dbReference type="ChEBI" id="CHEBI:61560"/>
        <dbReference type="ChEBI" id="CHEBI:173112"/>
        <dbReference type="EC" id="2.7.7.7"/>
    </reaction>
</comment>
<dbReference type="InterPro" id="IPR040982">
    <property type="entry name" value="DNA_pol3_finger"/>
</dbReference>
<evidence type="ECO:0000256" key="5">
    <source>
        <dbReference type="ARBA" id="ARBA00022695"/>
    </source>
</evidence>
<dbReference type="InterPro" id="IPR004365">
    <property type="entry name" value="NA-bd_OB_tRNA"/>
</dbReference>
<comment type="caution">
    <text evidence="10">The sequence shown here is derived from an EMBL/GenBank/DDBJ whole genome shotgun (WGS) entry which is preliminary data.</text>
</comment>
<evidence type="ECO:0000256" key="8">
    <source>
        <dbReference type="ARBA" id="ARBA00049244"/>
    </source>
</evidence>
<evidence type="ECO:0000256" key="1">
    <source>
        <dbReference type="ARBA" id="ARBA00004496"/>
    </source>
</evidence>
<dbReference type="Pfam" id="PF17657">
    <property type="entry name" value="DNA_pol3_finger"/>
    <property type="match status" value="1"/>
</dbReference>
<evidence type="ECO:0000259" key="9">
    <source>
        <dbReference type="SMART" id="SM00481"/>
    </source>
</evidence>
<dbReference type="Pfam" id="PF01336">
    <property type="entry name" value="tRNA_anti-codon"/>
    <property type="match status" value="1"/>
</dbReference>
<evidence type="ECO:0000313" key="10">
    <source>
        <dbReference type="EMBL" id="PIR38294.1"/>
    </source>
</evidence>
<evidence type="ECO:0000313" key="11">
    <source>
        <dbReference type="Proteomes" id="UP000231333"/>
    </source>
</evidence>
<dbReference type="InterPro" id="IPR004805">
    <property type="entry name" value="DnaE2/DnaE/PolC"/>
</dbReference>
<keyword evidence="6" id="KW-0235">DNA replication</keyword>
<keyword evidence="5" id="KW-0548">Nucleotidyltransferase</keyword>
<keyword evidence="4" id="KW-0808">Transferase</keyword>
<dbReference type="CDD" id="cd04485">
    <property type="entry name" value="DnaE_OBF"/>
    <property type="match status" value="1"/>
</dbReference>
<dbReference type="NCBIfam" id="TIGR00594">
    <property type="entry name" value="polc"/>
    <property type="match status" value="1"/>
</dbReference>
<dbReference type="GO" id="GO:0003887">
    <property type="term" value="F:DNA-directed DNA polymerase activity"/>
    <property type="evidence" value="ECO:0007669"/>
    <property type="project" value="UniProtKB-KW"/>
</dbReference>
<evidence type="ECO:0000256" key="2">
    <source>
        <dbReference type="ARBA" id="ARBA00012417"/>
    </source>
</evidence>
<dbReference type="AlphaFoldDB" id="A0A2H0QWU8"/>
<evidence type="ECO:0000256" key="6">
    <source>
        <dbReference type="ARBA" id="ARBA00022705"/>
    </source>
</evidence>
<dbReference type="InterPro" id="IPR029460">
    <property type="entry name" value="DNAPol_HHH"/>
</dbReference>
<dbReference type="GO" id="GO:0006260">
    <property type="term" value="P:DNA replication"/>
    <property type="evidence" value="ECO:0007669"/>
    <property type="project" value="UniProtKB-KW"/>
</dbReference>
<dbReference type="EC" id="2.7.7.7" evidence="2"/>
<dbReference type="GO" id="GO:0005737">
    <property type="term" value="C:cytoplasm"/>
    <property type="evidence" value="ECO:0007669"/>
    <property type="project" value="UniProtKB-SubCell"/>
</dbReference>
<dbReference type="Gene3D" id="1.10.150.870">
    <property type="match status" value="1"/>
</dbReference>